<proteinExistence type="predicted"/>
<protein>
    <submittedName>
        <fullName evidence="1">Uncharacterized protein</fullName>
    </submittedName>
</protein>
<gene>
    <name evidence="1" type="ORF">GQF42_24425</name>
</gene>
<dbReference type="Proteomes" id="UP000436138">
    <property type="component" value="Chromosome"/>
</dbReference>
<dbReference type="EMBL" id="CP047020">
    <property type="protein sequence ID" value="QHA06014.1"/>
    <property type="molecule type" value="Genomic_DNA"/>
</dbReference>
<dbReference type="RefSeq" id="WP_158923258.1">
    <property type="nucleotide sequence ID" value="NZ_CP047020.1"/>
</dbReference>
<dbReference type="AlphaFoldDB" id="A0A6I6N3K5"/>
<keyword evidence="2" id="KW-1185">Reference proteome</keyword>
<organism evidence="1 2">
    <name type="scientific">Streptomyces broussonetiae</name>
    <dbReference type="NCBI Taxonomy" id="2686304"/>
    <lineage>
        <taxon>Bacteria</taxon>
        <taxon>Bacillati</taxon>
        <taxon>Actinomycetota</taxon>
        <taxon>Actinomycetes</taxon>
        <taxon>Kitasatosporales</taxon>
        <taxon>Streptomycetaceae</taxon>
        <taxon>Streptomyces</taxon>
    </lineage>
</organism>
<name>A0A6I6N3K5_9ACTN</name>
<dbReference type="KEGG" id="sbro:GQF42_24425"/>
<accession>A0A6I6N3K5</accession>
<sequence length="190" mass="20592">MSPKHDNDTPSQLEQDAIDVLLWLGPNTGRELSYADISRGTGIPDGRLRRAVPKARAAAHVLGHRLEQFMTSRDPLKRGARVTRFHKSGQGDEFGARDALLACRKAVAYMGDMHRACSFEAHNPNSLDREAFGQMADAAEGGIRTFSGVERLGSKVVQNQGTMRRQAERIADLEAQIAELTSGGPSAAPA</sequence>
<evidence type="ECO:0000313" key="1">
    <source>
        <dbReference type="EMBL" id="QHA06014.1"/>
    </source>
</evidence>
<evidence type="ECO:0000313" key="2">
    <source>
        <dbReference type="Proteomes" id="UP000436138"/>
    </source>
</evidence>
<reference evidence="1 2" key="1">
    <citation type="submission" date="2019-12" db="EMBL/GenBank/DDBJ databases">
        <title>Streptomyces sp. strain T44 isolated from rhizosphere soil of Broussonetia papyrifera.</title>
        <authorList>
            <person name="Mo P."/>
        </authorList>
    </citation>
    <scope>NUCLEOTIDE SEQUENCE [LARGE SCALE GENOMIC DNA]</scope>
    <source>
        <strain evidence="1 2">T44</strain>
    </source>
</reference>